<dbReference type="Gene3D" id="3.40.190.10">
    <property type="entry name" value="Periplasmic binding protein-like II"/>
    <property type="match status" value="2"/>
</dbReference>
<reference evidence="2" key="1">
    <citation type="journal article" date="2020" name="mSystems">
        <title>Genome- and Community-Level Interaction Insights into Carbon Utilization and Element Cycling Functions of Hydrothermarchaeota in Hydrothermal Sediment.</title>
        <authorList>
            <person name="Zhou Z."/>
            <person name="Liu Y."/>
            <person name="Xu W."/>
            <person name="Pan J."/>
            <person name="Luo Z.H."/>
            <person name="Li M."/>
        </authorList>
    </citation>
    <scope>NUCLEOTIDE SEQUENCE [LARGE SCALE GENOMIC DNA]</scope>
    <source>
        <strain evidence="2">SpSt-222</strain>
    </source>
</reference>
<dbReference type="InterPro" id="IPR006059">
    <property type="entry name" value="SBP"/>
</dbReference>
<dbReference type="PANTHER" id="PTHR30222:SF2">
    <property type="entry name" value="ABC TRANSPORTER SUBSTRATE-BINDING PROTEIN"/>
    <property type="match status" value="1"/>
</dbReference>
<accession>A0A7C2B127</accession>
<comment type="caution">
    <text evidence="2">The sequence shown here is derived from an EMBL/GenBank/DDBJ whole genome shotgun (WGS) entry which is preliminary data.</text>
</comment>
<dbReference type="PROSITE" id="PS51318">
    <property type="entry name" value="TAT"/>
    <property type="match status" value="1"/>
</dbReference>
<sequence>MATEWEQLLRRLEREGRLRRRQFLRALLASGLTVAGASGLVACAGGQQATPTTAPAAGQTPAAASPTAAAGGELKVAGYDNPNKWKGKTLVFAGFGGAMQDAQRKAVLEPFARLTGATIVEDTTDIGKLKAMVDAGAVEWTVAQQGTFESRVLGKQGYLEPIDYSVVDKTNFFEDVAGEFDVAVIYWSLILAYRTDKFGNNPPQGWKDFWDVQKFPGPRAMDKVDGPVGNLEFALMADGVPKDQVYQVLRTAEGVERAFKKLDEIKPHVTVWWEAGAQPAQLLTDGEVDMAQAWNGRIDAAQRQGAPIAIQWNEGLLRTDSFIIPKGVKEKELAMDFINFATRPEVQAELSKYIPYSPTNAKAFDLMTEELKARLPSAPAQKEKQLLADASFWLENLDRLTEQFNDWLTK</sequence>
<dbReference type="EMBL" id="DSJL01000009">
    <property type="protein sequence ID" value="HEF64757.1"/>
    <property type="molecule type" value="Genomic_DNA"/>
</dbReference>
<dbReference type="InterPro" id="IPR006311">
    <property type="entry name" value="TAT_signal"/>
</dbReference>
<organism evidence="2">
    <name type="scientific">Thermomicrobium roseum</name>
    <dbReference type="NCBI Taxonomy" id="500"/>
    <lineage>
        <taxon>Bacteria</taxon>
        <taxon>Pseudomonadati</taxon>
        <taxon>Thermomicrobiota</taxon>
        <taxon>Thermomicrobia</taxon>
        <taxon>Thermomicrobiales</taxon>
        <taxon>Thermomicrobiaceae</taxon>
        <taxon>Thermomicrobium</taxon>
    </lineage>
</organism>
<protein>
    <submittedName>
        <fullName evidence="2">ABC transporter substrate-binding protein</fullName>
    </submittedName>
</protein>
<dbReference type="CDD" id="cd13589">
    <property type="entry name" value="PBP2_polyamine_RpCGA009"/>
    <property type="match status" value="1"/>
</dbReference>
<dbReference type="SUPFAM" id="SSF53850">
    <property type="entry name" value="Periplasmic binding protein-like II"/>
    <property type="match status" value="1"/>
</dbReference>
<dbReference type="AlphaFoldDB" id="A0A7C2B127"/>
<proteinExistence type="predicted"/>
<evidence type="ECO:0000256" key="1">
    <source>
        <dbReference type="ARBA" id="ARBA00022729"/>
    </source>
</evidence>
<dbReference type="Pfam" id="PF13416">
    <property type="entry name" value="SBP_bac_8"/>
    <property type="match status" value="1"/>
</dbReference>
<dbReference type="PANTHER" id="PTHR30222">
    <property type="entry name" value="SPERMIDINE/PUTRESCINE-BINDING PERIPLASMIC PROTEIN"/>
    <property type="match status" value="1"/>
</dbReference>
<keyword evidence="1" id="KW-0732">Signal</keyword>
<evidence type="ECO:0000313" key="2">
    <source>
        <dbReference type="EMBL" id="HEF64757.1"/>
    </source>
</evidence>
<gene>
    <name evidence="2" type="ORF">ENP47_04030</name>
</gene>
<name>A0A7C2B127_THERO</name>